<organism evidence="2 3">
    <name type="scientific">Frondihabitans sucicola</name>
    <dbReference type="NCBI Taxonomy" id="1268041"/>
    <lineage>
        <taxon>Bacteria</taxon>
        <taxon>Bacillati</taxon>
        <taxon>Actinomycetota</taxon>
        <taxon>Actinomycetes</taxon>
        <taxon>Micrococcales</taxon>
        <taxon>Microbacteriaceae</taxon>
        <taxon>Frondihabitans</taxon>
    </lineage>
</organism>
<evidence type="ECO:0000313" key="3">
    <source>
        <dbReference type="Proteomes" id="UP001321486"/>
    </source>
</evidence>
<dbReference type="Gene3D" id="1.10.132.120">
    <property type="match status" value="1"/>
</dbReference>
<proteinExistence type="predicted"/>
<evidence type="ECO:0000256" key="1">
    <source>
        <dbReference type="SAM" id="MobiDB-lite"/>
    </source>
</evidence>
<reference evidence="3" key="1">
    <citation type="journal article" date="2019" name="Int. J. Syst. Evol. Microbiol.">
        <title>The Global Catalogue of Microorganisms (GCM) 10K type strain sequencing project: providing services to taxonomists for standard genome sequencing and annotation.</title>
        <authorList>
            <consortium name="The Broad Institute Genomics Platform"/>
            <consortium name="The Broad Institute Genome Sequencing Center for Infectious Disease"/>
            <person name="Wu L."/>
            <person name="Ma J."/>
        </authorList>
    </citation>
    <scope>NUCLEOTIDE SEQUENCE [LARGE SCALE GENOMIC DNA]</scope>
    <source>
        <strain evidence="3">NBRC 108728</strain>
    </source>
</reference>
<name>A0ABM8GKZ0_9MICO</name>
<dbReference type="EMBL" id="AP027732">
    <property type="protein sequence ID" value="BDZ49075.1"/>
    <property type="molecule type" value="Genomic_DNA"/>
</dbReference>
<accession>A0ABM8GKZ0</accession>
<gene>
    <name evidence="2" type="ORF">GCM10025867_13160</name>
</gene>
<dbReference type="SUPFAM" id="SSF56349">
    <property type="entry name" value="DNA breaking-rejoining enzymes"/>
    <property type="match status" value="1"/>
</dbReference>
<dbReference type="Proteomes" id="UP001321486">
    <property type="component" value="Chromosome"/>
</dbReference>
<feature type="region of interest" description="Disordered" evidence="1">
    <location>
        <begin position="1"/>
        <end position="20"/>
    </location>
</feature>
<sequence length="78" mass="8256">MAAAVSLARTGPQPSAPKRQRALAQAMRDAAEVLGNTPSIAKQSYVDPRLVDAYTSGETIDPARAASAESEVRALLYR</sequence>
<dbReference type="InterPro" id="IPR011010">
    <property type="entry name" value="DNA_brk_join_enz"/>
</dbReference>
<evidence type="ECO:0000313" key="2">
    <source>
        <dbReference type="EMBL" id="BDZ49075.1"/>
    </source>
</evidence>
<protein>
    <submittedName>
        <fullName evidence="2">Uncharacterized protein</fullName>
    </submittedName>
</protein>
<keyword evidence="3" id="KW-1185">Reference proteome</keyword>